<name>A0A347VP84_9HELI</name>
<evidence type="ECO:0000256" key="1">
    <source>
        <dbReference type="ARBA" id="ARBA00004442"/>
    </source>
</evidence>
<dbReference type="RefSeq" id="WP_034572596.1">
    <property type="nucleotide sequence ID" value="NZ_JRMP02000006.1"/>
</dbReference>
<reference evidence="5" key="3">
    <citation type="submission" date="2018-04" db="EMBL/GenBank/DDBJ databases">
        <authorList>
            <person name="Sheh A."/>
            <person name="Shen Z."/>
            <person name="Mannion A.J."/>
            <person name="Fox J.G."/>
        </authorList>
    </citation>
    <scope>NUCLEOTIDE SEQUENCE</scope>
    <source>
        <strain evidence="5">MIT 97-6194</strain>
    </source>
</reference>
<dbReference type="STRING" id="1548018.LS64_09550"/>
<accession>A0A347VP84</accession>
<keyword evidence="2" id="KW-0472">Membrane</keyword>
<protein>
    <recommendedName>
        <fullName evidence="8">TonB-dependent receptor-like beta-barrel domain-containing protein</fullName>
    </recommendedName>
</protein>
<organism evidence="5 6">
    <name type="scientific">Helicobacter saguini</name>
    <dbReference type="NCBI Taxonomy" id="1548018"/>
    <lineage>
        <taxon>Bacteria</taxon>
        <taxon>Pseudomonadati</taxon>
        <taxon>Campylobacterota</taxon>
        <taxon>Epsilonproteobacteria</taxon>
        <taxon>Campylobacterales</taxon>
        <taxon>Helicobacteraceae</taxon>
        <taxon>Helicobacter</taxon>
    </lineage>
</organism>
<comment type="caution">
    <text evidence="5">The sequence shown here is derived from an EMBL/GenBank/DDBJ whole genome shotgun (WGS) entry which is preliminary data.</text>
</comment>
<dbReference type="Proteomes" id="UP000029714">
    <property type="component" value="Unassembled WGS sequence"/>
</dbReference>
<evidence type="ECO:0008006" key="8">
    <source>
        <dbReference type="Google" id="ProtNLM"/>
    </source>
</evidence>
<reference evidence="5 6" key="1">
    <citation type="journal article" date="2014" name="Genome Announc.">
        <title>Draft genome sequences of eight enterohepatic helicobacter species isolated from both laboratory and wild rodents.</title>
        <authorList>
            <person name="Sheh A."/>
            <person name="Shen Z."/>
            <person name="Fox J.G."/>
        </authorList>
    </citation>
    <scope>NUCLEOTIDE SEQUENCE [LARGE SCALE GENOMIC DNA]</scope>
    <source>
        <strain evidence="5 6">MIT 97-6194</strain>
    </source>
</reference>
<dbReference type="AlphaFoldDB" id="A0A347VP84"/>
<dbReference type="OrthoDB" id="127311at2"/>
<evidence type="ECO:0000313" key="7">
    <source>
        <dbReference type="Proteomes" id="UP000477070"/>
    </source>
</evidence>
<reference evidence="5 6" key="2">
    <citation type="journal article" date="2016" name="Infect. Immun.">
        <title>Helicobacter saguini, a Novel Helicobacter Isolated from Cotton-Top Tamarins with Ulcerative Colitis, Has Proinflammatory Properties and Induces Typhlocolitis and Dysplasia in Gnotobiotic IL-10-/- Mice.</title>
        <authorList>
            <person name="Shen Z."/>
            <person name="Mannion A."/>
            <person name="Whary M.T."/>
            <person name="Muthupalani S."/>
            <person name="Sheh A."/>
            <person name="Feng Y."/>
            <person name="Gong G."/>
            <person name="Vandamme P."/>
            <person name="Holcombe H.R."/>
            <person name="Paster B.J."/>
            <person name="Fox J.G."/>
        </authorList>
    </citation>
    <scope>NUCLEOTIDE SEQUENCE [LARGE SCALE GENOMIC DNA]</scope>
    <source>
        <strain evidence="5 6">MIT 97-6194</strain>
    </source>
</reference>
<evidence type="ECO:0000313" key="4">
    <source>
        <dbReference type="EMBL" id="MWV70674.1"/>
    </source>
</evidence>
<gene>
    <name evidence="4" type="ORF">DCO61_11945</name>
    <name evidence="5" type="ORF">LS64_005475</name>
</gene>
<sequence>MREQVNAGIYRGDPSVGNSVAIGLGEYYKAIYLAHIGGYYQLFKNLRINVVIYNLFDCKFIQYTAYGANNASYGNAFNYVR</sequence>
<evidence type="ECO:0000313" key="6">
    <source>
        <dbReference type="Proteomes" id="UP000029714"/>
    </source>
</evidence>
<evidence type="ECO:0000256" key="3">
    <source>
        <dbReference type="ARBA" id="ARBA00023237"/>
    </source>
</evidence>
<evidence type="ECO:0000313" key="5">
    <source>
        <dbReference type="EMBL" id="TLD94606.1"/>
    </source>
</evidence>
<proteinExistence type="predicted"/>
<dbReference type="Gene3D" id="2.40.170.20">
    <property type="entry name" value="TonB-dependent receptor, beta-barrel domain"/>
    <property type="match status" value="1"/>
</dbReference>
<reference evidence="4 7" key="4">
    <citation type="submission" date="2019-12" db="EMBL/GenBank/DDBJ databases">
        <title>Multi-Generational Helicobacter saguini Isolates.</title>
        <authorList>
            <person name="Mannion A."/>
            <person name="Shen Z."/>
            <person name="Fox J.G."/>
        </authorList>
    </citation>
    <scope>NUCLEOTIDE SEQUENCE [LARGE SCALE GENOMIC DNA]</scope>
    <source>
        <strain evidence="4">16-048</strain>
        <strain evidence="7">16-048 (F4)</strain>
    </source>
</reference>
<keyword evidence="3" id="KW-0998">Cell outer membrane</keyword>
<dbReference type="Proteomes" id="UP000477070">
    <property type="component" value="Unassembled WGS sequence"/>
</dbReference>
<dbReference type="InterPro" id="IPR036942">
    <property type="entry name" value="Beta-barrel_TonB_sf"/>
</dbReference>
<evidence type="ECO:0000256" key="2">
    <source>
        <dbReference type="ARBA" id="ARBA00023136"/>
    </source>
</evidence>
<dbReference type="EMBL" id="JRMP02000006">
    <property type="protein sequence ID" value="TLD94606.1"/>
    <property type="molecule type" value="Genomic_DNA"/>
</dbReference>
<keyword evidence="6" id="KW-1185">Reference proteome</keyword>
<dbReference type="GO" id="GO:0009279">
    <property type="term" value="C:cell outer membrane"/>
    <property type="evidence" value="ECO:0007669"/>
    <property type="project" value="UniProtKB-SubCell"/>
</dbReference>
<dbReference type="EMBL" id="QBIU01000002">
    <property type="protein sequence ID" value="MWV70674.1"/>
    <property type="molecule type" value="Genomic_DNA"/>
</dbReference>
<comment type="subcellular location">
    <subcellularLocation>
        <location evidence="1">Cell outer membrane</location>
    </subcellularLocation>
</comment>